<proteinExistence type="predicted"/>
<sequence>MAAQGREWRVQGIHRLALRVPDLSAAQRFYRDVWLLSDQGRDGDFEAFRSPAEDHDELLLCEGATQIAHLAFTVGSREDLGAITARLEAEGFPTRRIADELLFRADAAAAAVEDPDGREIWLVVPQPGTAATDGAHPLAPRRIGHVVLWTPAQEAAERFYGLLGFDITDRTNAGMSFLRCNADHHSLALMKSVRGKTGLQHIAFDVGSLDNVMRNFARLRGLEVECAWGVGRHGPGNNVFSYYTDPAGNYIEYYGEMELFAADAPVETRIWGPEHKGDVWGLAGVPPLGFRE</sequence>
<organism evidence="2 3">
    <name type="scientific">Tardibacter chloracetimidivorans</name>
    <dbReference type="NCBI Taxonomy" id="1921510"/>
    <lineage>
        <taxon>Bacteria</taxon>
        <taxon>Pseudomonadati</taxon>
        <taxon>Pseudomonadota</taxon>
        <taxon>Alphaproteobacteria</taxon>
        <taxon>Sphingomonadales</taxon>
        <taxon>Sphingomonadaceae</taxon>
        <taxon>Tardibacter</taxon>
    </lineage>
</organism>
<dbReference type="EMBL" id="CP018221">
    <property type="protein sequence ID" value="API60257.1"/>
    <property type="molecule type" value="Genomic_DNA"/>
</dbReference>
<feature type="domain" description="VOC" evidence="1">
    <location>
        <begin position="142"/>
        <end position="256"/>
    </location>
</feature>
<dbReference type="PANTHER" id="PTHR36113">
    <property type="entry name" value="LYASE, PUTATIVE-RELATED-RELATED"/>
    <property type="match status" value="1"/>
</dbReference>
<dbReference type="KEGG" id="sphj:BSL82_13955"/>
<dbReference type="RefSeq" id="WP_072597954.1">
    <property type="nucleotide sequence ID" value="NZ_CP018221.1"/>
</dbReference>
<dbReference type="InterPro" id="IPR037523">
    <property type="entry name" value="VOC_core"/>
</dbReference>
<feature type="domain" description="VOC" evidence="1">
    <location>
        <begin position="12"/>
        <end position="125"/>
    </location>
</feature>
<accession>A0A1L3ZX96</accession>
<dbReference type="InterPro" id="IPR029068">
    <property type="entry name" value="Glyas_Bleomycin-R_OHBP_Dase"/>
</dbReference>
<dbReference type="Gene3D" id="3.10.180.10">
    <property type="entry name" value="2,3-Dihydroxybiphenyl 1,2-Dioxygenase, domain 1"/>
    <property type="match status" value="2"/>
</dbReference>
<dbReference type="PROSITE" id="PS51819">
    <property type="entry name" value="VOC"/>
    <property type="match status" value="2"/>
</dbReference>
<gene>
    <name evidence="2" type="ORF">BSL82_13955</name>
</gene>
<dbReference type="SUPFAM" id="SSF54593">
    <property type="entry name" value="Glyoxalase/Bleomycin resistance protein/Dihydroxybiphenyl dioxygenase"/>
    <property type="match status" value="1"/>
</dbReference>
<dbReference type="Pfam" id="PF00903">
    <property type="entry name" value="Glyoxalase"/>
    <property type="match status" value="2"/>
</dbReference>
<protein>
    <recommendedName>
        <fullName evidence="1">VOC domain-containing protein</fullName>
    </recommendedName>
</protein>
<keyword evidence="3" id="KW-1185">Reference proteome</keyword>
<dbReference type="STRING" id="1921510.BSL82_13955"/>
<dbReference type="InterPro" id="IPR004360">
    <property type="entry name" value="Glyas_Fos-R_dOase_dom"/>
</dbReference>
<evidence type="ECO:0000313" key="3">
    <source>
        <dbReference type="Proteomes" id="UP000182063"/>
    </source>
</evidence>
<dbReference type="AlphaFoldDB" id="A0A1L3ZX96"/>
<evidence type="ECO:0000313" key="2">
    <source>
        <dbReference type="EMBL" id="API60257.1"/>
    </source>
</evidence>
<dbReference type="Proteomes" id="UP000182063">
    <property type="component" value="Chromosome"/>
</dbReference>
<dbReference type="CDD" id="cd08343">
    <property type="entry name" value="ED_TypeI_classII_C"/>
    <property type="match status" value="1"/>
</dbReference>
<name>A0A1L3ZX96_9SPHN</name>
<reference evidence="3" key="1">
    <citation type="submission" date="2016-11" db="EMBL/GenBank/DDBJ databases">
        <title>Complete Genome Sequence of alachlor-degrading Sphingomonas sp. strain JJ-A5.</title>
        <authorList>
            <person name="Lee H."/>
            <person name="Ka J.-O."/>
        </authorList>
    </citation>
    <scope>NUCLEOTIDE SEQUENCE [LARGE SCALE GENOMIC DNA]</scope>
    <source>
        <strain evidence="3">JJ-A5</strain>
    </source>
</reference>
<evidence type="ECO:0000259" key="1">
    <source>
        <dbReference type="PROSITE" id="PS51819"/>
    </source>
</evidence>
<dbReference type="InterPro" id="IPR051332">
    <property type="entry name" value="Fosfomycin_Res_Enzymes"/>
</dbReference>
<dbReference type="PANTHER" id="PTHR36113:SF1">
    <property type="entry name" value="GLYOXALASE_BLEOMYCIN RESISTANCE PROTEIN_DIOXYGENASE"/>
    <property type="match status" value="1"/>
</dbReference>